<dbReference type="Proteomes" id="UP000680865">
    <property type="component" value="Unassembled WGS sequence"/>
</dbReference>
<evidence type="ECO:0000313" key="2">
    <source>
        <dbReference type="Proteomes" id="UP000680865"/>
    </source>
</evidence>
<keyword evidence="2" id="KW-1185">Reference proteome</keyword>
<evidence type="ECO:0000313" key="1">
    <source>
        <dbReference type="EMBL" id="GIM75921.1"/>
    </source>
</evidence>
<comment type="caution">
    <text evidence="1">The sequence shown here is derived from an EMBL/GenBank/DDBJ whole genome shotgun (WGS) entry which is preliminary data.</text>
</comment>
<dbReference type="RefSeq" id="WP_212999447.1">
    <property type="nucleotide sequence ID" value="NZ_BAAATW010000001.1"/>
</dbReference>
<reference evidence="1" key="1">
    <citation type="submission" date="2021-03" db="EMBL/GenBank/DDBJ databases">
        <title>Whole genome shotgun sequence of Actinoplanes consettensis NBRC 14913.</title>
        <authorList>
            <person name="Komaki H."/>
            <person name="Tamura T."/>
        </authorList>
    </citation>
    <scope>NUCLEOTIDE SEQUENCE</scope>
    <source>
        <strain evidence="1">NBRC 14913</strain>
    </source>
</reference>
<proteinExistence type="predicted"/>
<protein>
    <submittedName>
        <fullName evidence="1">Uncharacterized protein</fullName>
    </submittedName>
</protein>
<dbReference type="EMBL" id="BOQP01000025">
    <property type="protein sequence ID" value="GIM75921.1"/>
    <property type="molecule type" value="Genomic_DNA"/>
</dbReference>
<sequence>MTDLLETIRATPWLAEVLTDQFGFDLARTDPMEDVHLPGGGTLTPIAGDDAGGTFMLAAGGAVVYAGAYGEGGLIASTLREALGLIVGLPSLQDALDRPLGDGMRAWLEECDEEIRREWDTRGDGWLPLDEARMRVREALDLPEAEGLLAEFHAAMTDGAYRPVSEHGAYRPMR</sequence>
<name>A0A919SQS4_9ACTN</name>
<organism evidence="1 2">
    <name type="scientific">Winogradskya consettensis</name>
    <dbReference type="NCBI Taxonomy" id="113560"/>
    <lineage>
        <taxon>Bacteria</taxon>
        <taxon>Bacillati</taxon>
        <taxon>Actinomycetota</taxon>
        <taxon>Actinomycetes</taxon>
        <taxon>Micromonosporales</taxon>
        <taxon>Micromonosporaceae</taxon>
        <taxon>Winogradskya</taxon>
    </lineage>
</organism>
<accession>A0A919SQS4</accession>
<dbReference type="AlphaFoldDB" id="A0A919SQS4"/>
<gene>
    <name evidence="1" type="ORF">Aco04nite_47760</name>
</gene>